<keyword evidence="3" id="KW-1185">Reference proteome</keyword>
<keyword evidence="1" id="KW-0472">Membrane</keyword>
<sequence length="204" mass="23046">MDLSRPAPAQPQAPKKIAIPGRVWPRIFKWTKYTIFAALIVDLLVYFFAETLNEAMDSFGWLLLLGVFQYESSTLRQNYVGAWEKWLLIAVQTIGYGIAIQSTVTYGMDHEWLDLANATLWLLVCASLAYDIYVPGDFDGLEWRIRNCVKIVLYVGLVACAATWGAAQEWLDCLDACLWLLCFGLVELNVFEFEEGEEIGVVAS</sequence>
<name>A0A964E560_9PROT</name>
<feature type="transmembrane region" description="Helical" evidence="1">
    <location>
        <begin position="86"/>
        <end position="106"/>
    </location>
</feature>
<feature type="transmembrane region" description="Helical" evidence="1">
    <location>
        <begin position="118"/>
        <end position="136"/>
    </location>
</feature>
<keyword evidence="1" id="KW-0812">Transmembrane</keyword>
<feature type="transmembrane region" description="Helical" evidence="1">
    <location>
        <begin position="148"/>
        <end position="167"/>
    </location>
</feature>
<accession>A0A964E560</accession>
<evidence type="ECO:0000313" key="2">
    <source>
        <dbReference type="EMBL" id="MCB8882360.1"/>
    </source>
</evidence>
<dbReference type="RefSeq" id="WP_227309019.1">
    <property type="nucleotide sequence ID" value="NZ_JAESVA010000007.1"/>
</dbReference>
<gene>
    <name evidence="2" type="ORF">ACELLULO517_19085</name>
</gene>
<dbReference type="EMBL" id="JAESVA010000007">
    <property type="protein sequence ID" value="MCB8882360.1"/>
    <property type="molecule type" value="Genomic_DNA"/>
</dbReference>
<evidence type="ECO:0000313" key="3">
    <source>
        <dbReference type="Proteomes" id="UP000721844"/>
    </source>
</evidence>
<organism evidence="2 3">
    <name type="scientific">Acidisoma cellulosilyticum</name>
    <dbReference type="NCBI Taxonomy" id="2802395"/>
    <lineage>
        <taxon>Bacteria</taxon>
        <taxon>Pseudomonadati</taxon>
        <taxon>Pseudomonadota</taxon>
        <taxon>Alphaproteobacteria</taxon>
        <taxon>Acetobacterales</taxon>
        <taxon>Acidocellaceae</taxon>
        <taxon>Acidisoma</taxon>
    </lineage>
</organism>
<protein>
    <submittedName>
        <fullName evidence="2">Uncharacterized protein</fullName>
    </submittedName>
</protein>
<dbReference type="AlphaFoldDB" id="A0A964E560"/>
<proteinExistence type="predicted"/>
<dbReference type="Proteomes" id="UP000721844">
    <property type="component" value="Unassembled WGS sequence"/>
</dbReference>
<feature type="transmembrane region" description="Helical" evidence="1">
    <location>
        <begin position="30"/>
        <end position="49"/>
    </location>
</feature>
<reference evidence="2 3" key="1">
    <citation type="journal article" date="2021" name="Microorganisms">
        <title>Acidisoma silvae sp. nov. and Acidisomacellulosilytica sp. nov., Two Acidophilic Bacteria Isolated from Decaying Wood, Hydrolyzing Cellulose and Producing Poly-3-hydroxybutyrate.</title>
        <authorList>
            <person name="Mieszkin S."/>
            <person name="Pouder E."/>
            <person name="Uroz S."/>
            <person name="Simon-Colin C."/>
            <person name="Alain K."/>
        </authorList>
    </citation>
    <scope>NUCLEOTIDE SEQUENCE [LARGE SCALE GENOMIC DNA]</scope>
    <source>
        <strain evidence="2 3">HW T5.17</strain>
    </source>
</reference>
<comment type="caution">
    <text evidence="2">The sequence shown here is derived from an EMBL/GenBank/DDBJ whole genome shotgun (WGS) entry which is preliminary data.</text>
</comment>
<evidence type="ECO:0000256" key="1">
    <source>
        <dbReference type="SAM" id="Phobius"/>
    </source>
</evidence>
<keyword evidence="1" id="KW-1133">Transmembrane helix</keyword>